<comment type="caution">
    <text evidence="8">The sequence shown here is derived from an EMBL/GenBank/DDBJ whole genome shotgun (WGS) entry which is preliminary data.</text>
</comment>
<dbReference type="Proteomes" id="UP000288716">
    <property type="component" value="Unassembled WGS sequence"/>
</dbReference>
<feature type="domain" description="C-type lectin" evidence="6">
    <location>
        <begin position="13"/>
        <end position="110"/>
    </location>
</feature>
<reference evidence="8 9" key="1">
    <citation type="journal article" date="2018" name="Gigascience">
        <title>Genomes of trombidid mites reveal novel predicted allergens and laterally-transferred genes associated with secondary metabolism.</title>
        <authorList>
            <person name="Dong X."/>
            <person name="Chaisiri K."/>
            <person name="Xia D."/>
            <person name="Armstrong S.D."/>
            <person name="Fang Y."/>
            <person name="Donnelly M.J."/>
            <person name="Kadowaki T."/>
            <person name="McGarry J.W."/>
            <person name="Darby A.C."/>
            <person name="Makepeace B.L."/>
        </authorList>
    </citation>
    <scope>NUCLEOTIDE SEQUENCE [LARGE SCALE GENOMIC DNA]</scope>
    <source>
        <strain evidence="8">UoL-UT</strain>
    </source>
</reference>
<feature type="non-terminal residue" evidence="8">
    <location>
        <position position="1"/>
    </location>
</feature>
<dbReference type="InterPro" id="IPR050801">
    <property type="entry name" value="Ca-Dep_Lectins_ImmuneDev"/>
</dbReference>
<dbReference type="GO" id="GO:0030246">
    <property type="term" value="F:carbohydrate binding"/>
    <property type="evidence" value="ECO:0007669"/>
    <property type="project" value="UniProtKB-KW"/>
</dbReference>
<evidence type="ECO:0000313" key="9">
    <source>
        <dbReference type="Proteomes" id="UP000288716"/>
    </source>
</evidence>
<dbReference type="VEuPathDB" id="VectorBase:LDEU010116"/>
<dbReference type="PROSITE" id="PS00518">
    <property type="entry name" value="ZF_RING_1"/>
    <property type="match status" value="1"/>
</dbReference>
<keyword evidence="2 4" id="KW-0863">Zinc-finger</keyword>
<keyword evidence="5" id="KW-0812">Transmembrane</keyword>
<evidence type="ECO:0000256" key="1">
    <source>
        <dbReference type="ARBA" id="ARBA00022723"/>
    </source>
</evidence>
<evidence type="ECO:0000256" key="4">
    <source>
        <dbReference type="PROSITE-ProRule" id="PRU00175"/>
    </source>
</evidence>
<dbReference type="EMBL" id="NCKV01010339">
    <property type="protein sequence ID" value="RWS21924.1"/>
    <property type="molecule type" value="Genomic_DNA"/>
</dbReference>
<proteinExistence type="predicted"/>
<dbReference type="SUPFAM" id="SSF56436">
    <property type="entry name" value="C-type lectin-like"/>
    <property type="match status" value="1"/>
</dbReference>
<dbReference type="Pfam" id="PF00059">
    <property type="entry name" value="Lectin_C"/>
    <property type="match status" value="1"/>
</dbReference>
<evidence type="ECO:0000256" key="2">
    <source>
        <dbReference type="ARBA" id="ARBA00022771"/>
    </source>
</evidence>
<dbReference type="Gene3D" id="3.10.100.10">
    <property type="entry name" value="Mannose-Binding Protein A, subunit A"/>
    <property type="match status" value="1"/>
</dbReference>
<dbReference type="PANTHER" id="PTHR22801:SF63">
    <property type="entry name" value="C-TYPE LECTIN DOMAIN-CONTAINING PROTEIN"/>
    <property type="match status" value="1"/>
</dbReference>
<feature type="transmembrane region" description="Helical" evidence="5">
    <location>
        <begin position="127"/>
        <end position="145"/>
    </location>
</feature>
<dbReference type="AlphaFoldDB" id="A0A443S362"/>
<evidence type="ECO:0000259" key="7">
    <source>
        <dbReference type="PROSITE" id="PS50089"/>
    </source>
</evidence>
<dbReference type="OrthoDB" id="6337382at2759"/>
<dbReference type="InterPro" id="IPR017907">
    <property type="entry name" value="Znf_RING_CS"/>
</dbReference>
<keyword evidence="5" id="KW-1133">Transmembrane helix</keyword>
<evidence type="ECO:0000256" key="5">
    <source>
        <dbReference type="SAM" id="Phobius"/>
    </source>
</evidence>
<protein>
    <submittedName>
        <fullName evidence="8">C-type lectin mannose-binding isoform-like protein</fullName>
    </submittedName>
</protein>
<feature type="domain" description="RING-type" evidence="7">
    <location>
        <begin position="229"/>
        <end position="262"/>
    </location>
</feature>
<keyword evidence="5" id="KW-0472">Membrane</keyword>
<evidence type="ECO:0000313" key="8">
    <source>
        <dbReference type="EMBL" id="RWS21924.1"/>
    </source>
</evidence>
<dbReference type="PANTHER" id="PTHR22801">
    <property type="entry name" value="LITHOSTATHINE"/>
    <property type="match status" value="1"/>
</dbReference>
<dbReference type="PROSITE" id="PS50089">
    <property type="entry name" value="ZF_RING_2"/>
    <property type="match status" value="1"/>
</dbReference>
<keyword evidence="8" id="KW-0430">Lectin</keyword>
<keyword evidence="1" id="KW-0479">Metal-binding</keyword>
<evidence type="ECO:0000259" key="6">
    <source>
        <dbReference type="PROSITE" id="PS50041"/>
    </source>
</evidence>
<dbReference type="InterPro" id="IPR016186">
    <property type="entry name" value="C-type_lectin-like/link_sf"/>
</dbReference>
<dbReference type="InterPro" id="IPR001304">
    <property type="entry name" value="C-type_lectin-like"/>
</dbReference>
<dbReference type="InterPro" id="IPR016187">
    <property type="entry name" value="CTDL_fold"/>
</dbReference>
<dbReference type="PROSITE" id="PS50041">
    <property type="entry name" value="C_TYPE_LECTIN_2"/>
    <property type="match status" value="1"/>
</dbReference>
<keyword evidence="3" id="KW-0862">Zinc</keyword>
<accession>A0A443S362</accession>
<name>A0A443S362_9ACAR</name>
<dbReference type="STRING" id="299467.A0A443S362"/>
<dbReference type="SMART" id="SM00034">
    <property type="entry name" value="CLECT"/>
    <property type="match status" value="1"/>
</dbReference>
<sequence>IFSMKCPQDWTYFNGKCYAFFDKLLHYESAIKFCNDNKADMVLIKSDEERQFLFNLVKDESDAAKKDGIWLSAVREKLQSKFVTAEGKEITYTFWRDGEPNVSNEKRTCIGFTKVDSLDKTIGLTTLIYQTIASCAISTIVILLFKLKYANDKNNAITKEMDETKSSPLELPISIAHEEQQKMSTELERLKKIVEHLENRSVVALSAAVDGSCTELVKRINQLEKIVLCEECKSNLYHIFRKCGHRVCSECYDDISYCLVCDQVGNK</sequence>
<gene>
    <name evidence="8" type="ORF">B4U80_11743</name>
</gene>
<dbReference type="GO" id="GO:0008270">
    <property type="term" value="F:zinc ion binding"/>
    <property type="evidence" value="ECO:0007669"/>
    <property type="project" value="UniProtKB-KW"/>
</dbReference>
<organism evidence="8 9">
    <name type="scientific">Leptotrombidium deliense</name>
    <dbReference type="NCBI Taxonomy" id="299467"/>
    <lineage>
        <taxon>Eukaryota</taxon>
        <taxon>Metazoa</taxon>
        <taxon>Ecdysozoa</taxon>
        <taxon>Arthropoda</taxon>
        <taxon>Chelicerata</taxon>
        <taxon>Arachnida</taxon>
        <taxon>Acari</taxon>
        <taxon>Acariformes</taxon>
        <taxon>Trombidiformes</taxon>
        <taxon>Prostigmata</taxon>
        <taxon>Anystina</taxon>
        <taxon>Parasitengona</taxon>
        <taxon>Trombiculoidea</taxon>
        <taxon>Trombiculidae</taxon>
        <taxon>Leptotrombidium</taxon>
    </lineage>
</organism>
<dbReference type="InterPro" id="IPR001841">
    <property type="entry name" value="Znf_RING"/>
</dbReference>
<evidence type="ECO:0000256" key="3">
    <source>
        <dbReference type="ARBA" id="ARBA00022833"/>
    </source>
</evidence>
<keyword evidence="9" id="KW-1185">Reference proteome</keyword>